<gene>
    <name evidence="1" type="ORF">BSTOLATCC_MIC52169</name>
</gene>
<organism evidence="1 2">
    <name type="scientific">Blepharisma stoltei</name>
    <dbReference type="NCBI Taxonomy" id="1481888"/>
    <lineage>
        <taxon>Eukaryota</taxon>
        <taxon>Sar</taxon>
        <taxon>Alveolata</taxon>
        <taxon>Ciliophora</taxon>
        <taxon>Postciliodesmatophora</taxon>
        <taxon>Heterotrichea</taxon>
        <taxon>Heterotrichida</taxon>
        <taxon>Blepharismidae</taxon>
        <taxon>Blepharisma</taxon>
    </lineage>
</organism>
<dbReference type="AlphaFoldDB" id="A0AAU9K0R2"/>
<name>A0AAU9K0R2_9CILI</name>
<accession>A0AAU9K0R2</accession>
<dbReference type="EMBL" id="CAJZBQ010000052">
    <property type="protein sequence ID" value="CAG9330755.1"/>
    <property type="molecule type" value="Genomic_DNA"/>
</dbReference>
<keyword evidence="2" id="KW-1185">Reference proteome</keyword>
<protein>
    <submittedName>
        <fullName evidence="1">Uncharacterized protein</fullName>
    </submittedName>
</protein>
<evidence type="ECO:0000313" key="1">
    <source>
        <dbReference type="EMBL" id="CAG9330755.1"/>
    </source>
</evidence>
<evidence type="ECO:0000313" key="2">
    <source>
        <dbReference type="Proteomes" id="UP001162131"/>
    </source>
</evidence>
<dbReference type="Proteomes" id="UP001162131">
    <property type="component" value="Unassembled WGS sequence"/>
</dbReference>
<reference evidence="1" key="1">
    <citation type="submission" date="2021-09" db="EMBL/GenBank/DDBJ databases">
        <authorList>
            <consortium name="AG Swart"/>
            <person name="Singh M."/>
            <person name="Singh A."/>
            <person name="Seah K."/>
            <person name="Emmerich C."/>
        </authorList>
    </citation>
    <scope>NUCLEOTIDE SEQUENCE</scope>
    <source>
        <strain evidence="1">ATCC30299</strain>
    </source>
</reference>
<sequence length="83" mass="10209">MTKWIIIAEEIRRKWKSIDMNFDEKYPVRFSYAFFCNQKWLKIQIVFIMLHHLQWQWAWKQSSCKNGGKLLKIANYYISSMIS</sequence>
<comment type="caution">
    <text evidence="1">The sequence shown here is derived from an EMBL/GenBank/DDBJ whole genome shotgun (WGS) entry which is preliminary data.</text>
</comment>
<proteinExistence type="predicted"/>